<sequence length="167" mass="19033">MTTMFMLIKGNGCSHPEDSLTPPLQHCARSSVAHPDWALIGSEMKPILEEQPSSKCPVYYKMRVHRSVDLHNNSPLAPAEPYAFCTPEDLRSFACRSLNDTEKAANKAICSVNCVITDIQMKLQVYKGKINYYTGLLNGWEDKYKNEVHLRHQVELDLARERSNMFD</sequence>
<accession>A0AA88JCF2</accession>
<name>A0AA88JCF2_FICCA</name>
<proteinExistence type="predicted"/>
<evidence type="ECO:0000313" key="1">
    <source>
        <dbReference type="EMBL" id="GMN68675.1"/>
    </source>
</evidence>
<protein>
    <submittedName>
        <fullName evidence="1">Uncharacterized protein</fullName>
    </submittedName>
</protein>
<comment type="caution">
    <text evidence="1">The sequence shown here is derived from an EMBL/GenBank/DDBJ whole genome shotgun (WGS) entry which is preliminary data.</text>
</comment>
<dbReference type="EMBL" id="BTGU01000671">
    <property type="protein sequence ID" value="GMN68675.1"/>
    <property type="molecule type" value="Genomic_DNA"/>
</dbReference>
<evidence type="ECO:0000313" key="2">
    <source>
        <dbReference type="Proteomes" id="UP001187192"/>
    </source>
</evidence>
<keyword evidence="2" id="KW-1185">Reference proteome</keyword>
<dbReference type="Proteomes" id="UP001187192">
    <property type="component" value="Unassembled WGS sequence"/>
</dbReference>
<reference evidence="1" key="1">
    <citation type="submission" date="2023-07" db="EMBL/GenBank/DDBJ databases">
        <title>draft genome sequence of fig (Ficus carica).</title>
        <authorList>
            <person name="Takahashi T."/>
            <person name="Nishimura K."/>
        </authorList>
    </citation>
    <scope>NUCLEOTIDE SEQUENCE</scope>
</reference>
<gene>
    <name evidence="1" type="ORF">TIFTF001_037731</name>
</gene>
<dbReference type="AlphaFoldDB" id="A0AA88JCF2"/>
<organism evidence="1 2">
    <name type="scientific">Ficus carica</name>
    <name type="common">Common fig</name>
    <dbReference type="NCBI Taxonomy" id="3494"/>
    <lineage>
        <taxon>Eukaryota</taxon>
        <taxon>Viridiplantae</taxon>
        <taxon>Streptophyta</taxon>
        <taxon>Embryophyta</taxon>
        <taxon>Tracheophyta</taxon>
        <taxon>Spermatophyta</taxon>
        <taxon>Magnoliopsida</taxon>
        <taxon>eudicotyledons</taxon>
        <taxon>Gunneridae</taxon>
        <taxon>Pentapetalae</taxon>
        <taxon>rosids</taxon>
        <taxon>fabids</taxon>
        <taxon>Rosales</taxon>
        <taxon>Moraceae</taxon>
        <taxon>Ficeae</taxon>
        <taxon>Ficus</taxon>
    </lineage>
</organism>